<name>A0ACC0TGC3_POPTR</name>
<organism evidence="1 2">
    <name type="scientific">Populus trichocarpa</name>
    <name type="common">Western balsam poplar</name>
    <name type="synonym">Populus balsamifera subsp. trichocarpa</name>
    <dbReference type="NCBI Taxonomy" id="3694"/>
    <lineage>
        <taxon>Eukaryota</taxon>
        <taxon>Viridiplantae</taxon>
        <taxon>Streptophyta</taxon>
        <taxon>Embryophyta</taxon>
        <taxon>Tracheophyta</taxon>
        <taxon>Spermatophyta</taxon>
        <taxon>Magnoliopsida</taxon>
        <taxon>eudicotyledons</taxon>
        <taxon>Gunneridae</taxon>
        <taxon>Pentapetalae</taxon>
        <taxon>rosids</taxon>
        <taxon>fabids</taxon>
        <taxon>Malpighiales</taxon>
        <taxon>Salicaceae</taxon>
        <taxon>Saliceae</taxon>
        <taxon>Populus</taxon>
    </lineage>
</organism>
<evidence type="ECO:0000313" key="2">
    <source>
        <dbReference type="Proteomes" id="UP000006729"/>
    </source>
</evidence>
<proteinExistence type="predicted"/>
<dbReference type="EMBL" id="CM009291">
    <property type="protein sequence ID" value="KAI9400399.1"/>
    <property type="molecule type" value="Genomic_DNA"/>
</dbReference>
<dbReference type="Proteomes" id="UP000006729">
    <property type="component" value="Chromosome 2"/>
</dbReference>
<comment type="caution">
    <text evidence="1">The sequence shown here is derived from an EMBL/GenBank/DDBJ whole genome shotgun (WGS) entry which is preliminary data.</text>
</comment>
<protein>
    <submittedName>
        <fullName evidence="1">Uncharacterized protein</fullName>
    </submittedName>
</protein>
<sequence>MERYEEEEYLACCGSTQFAKEMVKASPFASVQEAVSAARDIWFNKVDVNGWLEAFSAHPQIGQSPSPDHIAAAAQWSKGEQSTALATGTTSTLQELSDWNARYRHKFGFIFLICASGRSTAEILADLKKRYPNRPIVEFEIAAQEQMKVTELRLAKLFSSKIKSTSKGNEHATVSVKKAEGGCIFAIFIVGFIYLEPSFFLSWKHHGFLSFFTACIPILAFSPFSCNTFLNSLCMCNANFPVNPFFTVPICYPQF</sequence>
<keyword evidence="2" id="KW-1185">Reference proteome</keyword>
<evidence type="ECO:0000313" key="1">
    <source>
        <dbReference type="EMBL" id="KAI9400399.1"/>
    </source>
</evidence>
<accession>A0ACC0TGC3</accession>
<gene>
    <name evidence="1" type="ORF">POPTR_002G238300v4</name>
</gene>
<reference evidence="1 2" key="1">
    <citation type="journal article" date="2006" name="Science">
        <title>The genome of black cottonwood, Populus trichocarpa (Torr. &amp; Gray).</title>
        <authorList>
            <person name="Tuskan G.A."/>
            <person name="Difazio S."/>
            <person name="Jansson S."/>
            <person name="Bohlmann J."/>
            <person name="Grigoriev I."/>
            <person name="Hellsten U."/>
            <person name="Putnam N."/>
            <person name="Ralph S."/>
            <person name="Rombauts S."/>
            <person name="Salamov A."/>
            <person name="Schein J."/>
            <person name="Sterck L."/>
            <person name="Aerts A."/>
            <person name="Bhalerao R.R."/>
            <person name="Bhalerao R.P."/>
            <person name="Blaudez D."/>
            <person name="Boerjan W."/>
            <person name="Brun A."/>
            <person name="Brunner A."/>
            <person name="Busov V."/>
            <person name="Campbell M."/>
            <person name="Carlson J."/>
            <person name="Chalot M."/>
            <person name="Chapman J."/>
            <person name="Chen G.L."/>
            <person name="Cooper D."/>
            <person name="Coutinho P.M."/>
            <person name="Couturier J."/>
            <person name="Covert S."/>
            <person name="Cronk Q."/>
            <person name="Cunningham R."/>
            <person name="Davis J."/>
            <person name="Degroeve S."/>
            <person name="Dejardin A."/>
            <person name="Depamphilis C."/>
            <person name="Detter J."/>
            <person name="Dirks B."/>
            <person name="Dubchak I."/>
            <person name="Duplessis S."/>
            <person name="Ehlting J."/>
            <person name="Ellis B."/>
            <person name="Gendler K."/>
            <person name="Goodstein D."/>
            <person name="Gribskov M."/>
            <person name="Grimwood J."/>
            <person name="Groover A."/>
            <person name="Gunter L."/>
            <person name="Hamberger B."/>
            <person name="Heinze B."/>
            <person name="Helariutta Y."/>
            <person name="Henrissat B."/>
            <person name="Holligan D."/>
            <person name="Holt R."/>
            <person name="Huang W."/>
            <person name="Islam-Faridi N."/>
            <person name="Jones S."/>
            <person name="Jones-Rhoades M."/>
            <person name="Jorgensen R."/>
            <person name="Joshi C."/>
            <person name="Kangasjarvi J."/>
            <person name="Karlsson J."/>
            <person name="Kelleher C."/>
            <person name="Kirkpatrick R."/>
            <person name="Kirst M."/>
            <person name="Kohler A."/>
            <person name="Kalluri U."/>
            <person name="Larimer F."/>
            <person name="Leebens-Mack J."/>
            <person name="Leple J.C."/>
            <person name="Locascio P."/>
            <person name="Lou Y."/>
            <person name="Lucas S."/>
            <person name="Martin F."/>
            <person name="Montanini B."/>
            <person name="Napoli C."/>
            <person name="Nelson D.R."/>
            <person name="Nelson C."/>
            <person name="Nieminen K."/>
            <person name="Nilsson O."/>
            <person name="Pereda V."/>
            <person name="Peter G."/>
            <person name="Philippe R."/>
            <person name="Pilate G."/>
            <person name="Poliakov A."/>
            <person name="Razumovskaya J."/>
            <person name="Richardson P."/>
            <person name="Rinaldi C."/>
            <person name="Ritland K."/>
            <person name="Rouze P."/>
            <person name="Ryaboy D."/>
            <person name="Schmutz J."/>
            <person name="Schrader J."/>
            <person name="Segerman B."/>
            <person name="Shin H."/>
            <person name="Siddiqui A."/>
            <person name="Sterky F."/>
            <person name="Terry A."/>
            <person name="Tsai C.J."/>
            <person name="Uberbacher E."/>
            <person name="Unneberg P."/>
            <person name="Vahala J."/>
            <person name="Wall K."/>
            <person name="Wessler S."/>
            <person name="Yang G."/>
            <person name="Yin T."/>
            <person name="Douglas C."/>
            <person name="Marra M."/>
            <person name="Sandberg G."/>
            <person name="Van de Peer Y."/>
            <person name="Rokhsar D."/>
        </authorList>
    </citation>
    <scope>NUCLEOTIDE SEQUENCE [LARGE SCALE GENOMIC DNA]</scope>
    <source>
        <strain evidence="2">cv. Nisqually</strain>
    </source>
</reference>